<dbReference type="InterPro" id="IPR001242">
    <property type="entry name" value="Condensation_dom"/>
</dbReference>
<dbReference type="GO" id="GO:0003824">
    <property type="term" value="F:catalytic activity"/>
    <property type="evidence" value="ECO:0007669"/>
    <property type="project" value="InterPro"/>
</dbReference>
<organism evidence="4 5">
    <name type="scientific">Apiosordaria backusii</name>
    <dbReference type="NCBI Taxonomy" id="314023"/>
    <lineage>
        <taxon>Eukaryota</taxon>
        <taxon>Fungi</taxon>
        <taxon>Dikarya</taxon>
        <taxon>Ascomycota</taxon>
        <taxon>Pezizomycotina</taxon>
        <taxon>Sordariomycetes</taxon>
        <taxon>Sordariomycetidae</taxon>
        <taxon>Sordariales</taxon>
        <taxon>Lasiosphaeriaceae</taxon>
        <taxon>Apiosordaria</taxon>
    </lineage>
</organism>
<keyword evidence="5" id="KW-1185">Reference proteome</keyword>
<evidence type="ECO:0000256" key="1">
    <source>
        <dbReference type="ARBA" id="ARBA00022450"/>
    </source>
</evidence>
<keyword evidence="1" id="KW-0596">Phosphopantetheine</keyword>
<accession>A0AA40BLA6</accession>
<proteinExistence type="predicted"/>
<reference evidence="4" key="1">
    <citation type="submission" date="2023-06" db="EMBL/GenBank/DDBJ databases">
        <title>Genome-scale phylogeny and comparative genomics of the fungal order Sordariales.</title>
        <authorList>
            <consortium name="Lawrence Berkeley National Laboratory"/>
            <person name="Hensen N."/>
            <person name="Bonometti L."/>
            <person name="Westerberg I."/>
            <person name="Brannstrom I.O."/>
            <person name="Guillou S."/>
            <person name="Cros-Aarteil S."/>
            <person name="Calhoun S."/>
            <person name="Haridas S."/>
            <person name="Kuo A."/>
            <person name="Mondo S."/>
            <person name="Pangilinan J."/>
            <person name="Riley R."/>
            <person name="Labutti K."/>
            <person name="Andreopoulos B."/>
            <person name="Lipzen A."/>
            <person name="Chen C."/>
            <person name="Yanf M."/>
            <person name="Daum C."/>
            <person name="Ng V."/>
            <person name="Clum A."/>
            <person name="Steindorff A."/>
            <person name="Ohm R."/>
            <person name="Martin F."/>
            <person name="Silar P."/>
            <person name="Natvig D."/>
            <person name="Lalanne C."/>
            <person name="Gautier V."/>
            <person name="Ament-Velasquez S.L."/>
            <person name="Kruys A."/>
            <person name="Hutchinson M.I."/>
            <person name="Powell A.J."/>
            <person name="Barry K."/>
            <person name="Miller A.N."/>
            <person name="Grigoriev I.V."/>
            <person name="Debuchy R."/>
            <person name="Gladieux P."/>
            <person name="Thoren M.H."/>
            <person name="Johannesson H."/>
        </authorList>
    </citation>
    <scope>NUCLEOTIDE SEQUENCE</scope>
    <source>
        <strain evidence="4">CBS 540.89</strain>
    </source>
</reference>
<dbReference type="InterPro" id="IPR023213">
    <property type="entry name" value="CAT-like_dom_sf"/>
</dbReference>
<dbReference type="GO" id="GO:0043041">
    <property type="term" value="P:amino acid activation for nonribosomal peptide biosynthetic process"/>
    <property type="evidence" value="ECO:0007669"/>
    <property type="project" value="TreeGrafter"/>
</dbReference>
<dbReference type="SUPFAM" id="SSF56801">
    <property type="entry name" value="Acetyl-CoA synthetase-like"/>
    <property type="match status" value="1"/>
</dbReference>
<sequence length="726" mass="81625">MAGTKVLSRDDVDSKTLAAVAEACHISTSNIEDIYSCVHQQLDHVSHSQPGRSEWFQIILSFDEGIDLDQWCWALQRVVEANAVLRTRLVQCHDFGVLQVVIKEEHITERLSGDVEEYLRNDQARRMDFGVPLLRSAFIDRSFVLTIHHAIMDYWSFTTLAQQDIAMAFLGEAPPKRPQFKEFVARCLAIDEGAAKAFWASRFDSRRLPVIFPQVPPGHTPHPSQSVEREIILTHQTGPGSISPTHVPTFAEAAWALTAATYADSDNITYGFVLSGRSPTLGGLESTLGPMHVEVPMQVNLNIQQRKGMTVEQLVKDRATSLRQLQAHPALQYGLANISLVNEAAQVSSKFQTLFNIIPALPPKFPTASDEPAPIRLDRMLWQARTLPALILRCKLESINGDGAQGPGATKISLKTLYDPQVFPERQLHRILNQFEHTLRVLAEVPLVTRLDKLPLFNKHDLGEVLRWNYEEQLREHTSNDVLRVLFPGIPTSSCRVWLSSLQNPNELAPIGSVGELWIEGPEPFSASSAYLSTLQQQVPPWASSSDDWSHRQHPTGLFIRTGYLAKYIDTGLAEDNELCVVGRQDNRVRINNQTVQLEEVESSIMHHDDVQDVAVLTKIVAGRTQLVAIVVPRYRYTSGDTDSDSTSDAETIFAKEMKEIKEIGGQQQFLDSVRRHTGECFSSEAHKIPTVWYAVEHLPRLQAVGERGLHSVDREALRRWLKLRR</sequence>
<dbReference type="PANTHER" id="PTHR45527">
    <property type="entry name" value="NONRIBOSOMAL PEPTIDE SYNTHETASE"/>
    <property type="match status" value="1"/>
</dbReference>
<keyword evidence="2" id="KW-0597">Phosphoprotein</keyword>
<dbReference type="GO" id="GO:0031177">
    <property type="term" value="F:phosphopantetheine binding"/>
    <property type="evidence" value="ECO:0007669"/>
    <property type="project" value="TreeGrafter"/>
</dbReference>
<comment type="caution">
    <text evidence="4">The sequence shown here is derived from an EMBL/GenBank/DDBJ whole genome shotgun (WGS) entry which is preliminary data.</text>
</comment>
<name>A0AA40BLA6_9PEZI</name>
<dbReference type="Proteomes" id="UP001172159">
    <property type="component" value="Unassembled WGS sequence"/>
</dbReference>
<dbReference type="PANTHER" id="PTHR45527:SF1">
    <property type="entry name" value="FATTY ACID SYNTHASE"/>
    <property type="match status" value="1"/>
</dbReference>
<dbReference type="SUPFAM" id="SSF52777">
    <property type="entry name" value="CoA-dependent acyltransferases"/>
    <property type="match status" value="2"/>
</dbReference>
<evidence type="ECO:0000313" key="5">
    <source>
        <dbReference type="Proteomes" id="UP001172159"/>
    </source>
</evidence>
<dbReference type="Pfam" id="PF00668">
    <property type="entry name" value="Condensation"/>
    <property type="match status" value="1"/>
</dbReference>
<dbReference type="InterPro" id="IPR045851">
    <property type="entry name" value="AMP-bd_C_sf"/>
</dbReference>
<dbReference type="GO" id="GO:0044550">
    <property type="term" value="P:secondary metabolite biosynthetic process"/>
    <property type="evidence" value="ECO:0007669"/>
    <property type="project" value="TreeGrafter"/>
</dbReference>
<feature type="domain" description="Condensation" evidence="3">
    <location>
        <begin position="33"/>
        <end position="357"/>
    </location>
</feature>
<protein>
    <recommendedName>
        <fullName evidence="3">Condensation domain-containing protein</fullName>
    </recommendedName>
</protein>
<dbReference type="GO" id="GO:0005737">
    <property type="term" value="C:cytoplasm"/>
    <property type="evidence" value="ECO:0007669"/>
    <property type="project" value="TreeGrafter"/>
</dbReference>
<dbReference type="Gene3D" id="3.30.559.30">
    <property type="entry name" value="Nonribosomal peptide synthetase, condensation domain"/>
    <property type="match status" value="1"/>
</dbReference>
<evidence type="ECO:0000313" key="4">
    <source>
        <dbReference type="EMBL" id="KAK0736273.1"/>
    </source>
</evidence>
<evidence type="ECO:0000256" key="2">
    <source>
        <dbReference type="ARBA" id="ARBA00022553"/>
    </source>
</evidence>
<dbReference type="AlphaFoldDB" id="A0AA40BLA6"/>
<evidence type="ECO:0000259" key="3">
    <source>
        <dbReference type="Pfam" id="PF00668"/>
    </source>
</evidence>
<dbReference type="Gene3D" id="3.30.300.30">
    <property type="match status" value="1"/>
</dbReference>
<dbReference type="EMBL" id="JAUKTV010000006">
    <property type="protein sequence ID" value="KAK0736273.1"/>
    <property type="molecule type" value="Genomic_DNA"/>
</dbReference>
<dbReference type="Gene3D" id="3.30.559.10">
    <property type="entry name" value="Chloramphenicol acetyltransferase-like domain"/>
    <property type="match status" value="1"/>
</dbReference>
<gene>
    <name evidence="4" type="ORF">B0T21DRAFT_332588</name>
</gene>